<proteinExistence type="predicted"/>
<dbReference type="AlphaFoldDB" id="A0A165WZX2"/>
<evidence type="ECO:0000313" key="3">
    <source>
        <dbReference type="Proteomes" id="UP000076532"/>
    </source>
</evidence>
<gene>
    <name evidence="2" type="ORF">FIBSPDRAFT_874886</name>
</gene>
<evidence type="ECO:0000256" key="1">
    <source>
        <dbReference type="SAM" id="MobiDB-lite"/>
    </source>
</evidence>
<reference evidence="2 3" key="1">
    <citation type="journal article" date="2016" name="Mol. Biol. Evol.">
        <title>Comparative Genomics of Early-Diverging Mushroom-Forming Fungi Provides Insights into the Origins of Lignocellulose Decay Capabilities.</title>
        <authorList>
            <person name="Nagy L.G."/>
            <person name="Riley R."/>
            <person name="Tritt A."/>
            <person name="Adam C."/>
            <person name="Daum C."/>
            <person name="Floudas D."/>
            <person name="Sun H."/>
            <person name="Yadav J.S."/>
            <person name="Pangilinan J."/>
            <person name="Larsson K.H."/>
            <person name="Matsuura K."/>
            <person name="Barry K."/>
            <person name="Labutti K."/>
            <person name="Kuo R."/>
            <person name="Ohm R.A."/>
            <person name="Bhattacharya S.S."/>
            <person name="Shirouzu T."/>
            <person name="Yoshinaga Y."/>
            <person name="Martin F.M."/>
            <person name="Grigoriev I.V."/>
            <person name="Hibbett D.S."/>
        </authorList>
    </citation>
    <scope>NUCLEOTIDE SEQUENCE [LARGE SCALE GENOMIC DNA]</scope>
    <source>
        <strain evidence="2 3">CBS 109695</strain>
    </source>
</reference>
<keyword evidence="3" id="KW-1185">Reference proteome</keyword>
<evidence type="ECO:0000313" key="2">
    <source>
        <dbReference type="EMBL" id="KZP08063.1"/>
    </source>
</evidence>
<feature type="compositionally biased region" description="Basic and acidic residues" evidence="1">
    <location>
        <begin position="102"/>
        <end position="116"/>
    </location>
</feature>
<feature type="compositionally biased region" description="Low complexity" evidence="1">
    <location>
        <begin position="7"/>
        <end position="17"/>
    </location>
</feature>
<feature type="compositionally biased region" description="Low complexity" evidence="1">
    <location>
        <begin position="42"/>
        <end position="55"/>
    </location>
</feature>
<feature type="compositionally biased region" description="Low complexity" evidence="1">
    <location>
        <begin position="25"/>
        <end position="34"/>
    </location>
</feature>
<sequence>MAYHHNSASQSRSGRSRTTPRDSTRSSAAADASPMPVPVEPPRSSRSQPRGQRISSRLDRTSTPPGPDPELPSSTIVDSSPVPALIEPKMPLAALQPGYADAHGRNHSWGDREGFS</sequence>
<feature type="region of interest" description="Disordered" evidence="1">
    <location>
        <begin position="1"/>
        <end position="84"/>
    </location>
</feature>
<accession>A0A165WZX2</accession>
<name>A0A165WZX2_9AGAM</name>
<organism evidence="2 3">
    <name type="scientific">Athelia psychrophila</name>
    <dbReference type="NCBI Taxonomy" id="1759441"/>
    <lineage>
        <taxon>Eukaryota</taxon>
        <taxon>Fungi</taxon>
        <taxon>Dikarya</taxon>
        <taxon>Basidiomycota</taxon>
        <taxon>Agaricomycotina</taxon>
        <taxon>Agaricomycetes</taxon>
        <taxon>Agaricomycetidae</taxon>
        <taxon>Atheliales</taxon>
        <taxon>Atheliaceae</taxon>
        <taxon>Athelia</taxon>
    </lineage>
</organism>
<protein>
    <submittedName>
        <fullName evidence="2">Uncharacterized protein</fullName>
    </submittedName>
</protein>
<dbReference type="EMBL" id="KV417732">
    <property type="protein sequence ID" value="KZP08063.1"/>
    <property type="molecule type" value="Genomic_DNA"/>
</dbReference>
<dbReference type="Proteomes" id="UP000076532">
    <property type="component" value="Unassembled WGS sequence"/>
</dbReference>
<feature type="region of interest" description="Disordered" evidence="1">
    <location>
        <begin position="97"/>
        <end position="116"/>
    </location>
</feature>